<evidence type="ECO:0000256" key="1">
    <source>
        <dbReference type="SAM" id="MobiDB-lite"/>
    </source>
</evidence>
<accession>A0AAN8USD5</accession>
<keyword evidence="3" id="KW-1185">Reference proteome</keyword>
<proteinExistence type="predicted"/>
<comment type="caution">
    <text evidence="2">The sequence shown here is derived from an EMBL/GenBank/DDBJ whole genome shotgun (WGS) entry which is preliminary data.</text>
</comment>
<gene>
    <name evidence="2" type="ORF">RJ641_018693</name>
</gene>
<name>A0AAN8USD5_9MAGN</name>
<evidence type="ECO:0000313" key="3">
    <source>
        <dbReference type="Proteomes" id="UP001370490"/>
    </source>
</evidence>
<evidence type="ECO:0000313" key="2">
    <source>
        <dbReference type="EMBL" id="KAK6915832.1"/>
    </source>
</evidence>
<dbReference type="Proteomes" id="UP001370490">
    <property type="component" value="Unassembled WGS sequence"/>
</dbReference>
<sequence>MQLTSAKTLNGINFEDWKESLDLYLTITNMDLTLREEKPPALTSQSTTVMKQSIPETNNAVTFLKSVGEKFKTFDKGQKGHFLSLLEKTKYDGVSGVHEHMMNLVHYYNKLKSLKVELDEWTIDEMIAIVTQEEESMKKGRPHSAQVVASSSDLDSYAIHDLLKQADFEQVFSFSFFDSESTPETLECTRTGCRVEEPTSSYILEEGKMVSMVRCGVASGYNRGRPIVGLYENLTRFDLESDRGTRVGSQLCGVDGKDLDSYAIHDLLKVIKLVSKGPMSYNDQISNLPQYVDMHKEVLAHTSKQTLNKSSPSASSTQIDSRNP</sequence>
<dbReference type="AlphaFoldDB" id="A0AAN8USD5"/>
<protein>
    <submittedName>
        <fullName evidence="2">Uncharacterized protein</fullName>
    </submittedName>
</protein>
<dbReference type="EMBL" id="JBAMMX010000024">
    <property type="protein sequence ID" value="KAK6915832.1"/>
    <property type="molecule type" value="Genomic_DNA"/>
</dbReference>
<feature type="region of interest" description="Disordered" evidence="1">
    <location>
        <begin position="303"/>
        <end position="324"/>
    </location>
</feature>
<reference evidence="2 3" key="1">
    <citation type="submission" date="2023-12" db="EMBL/GenBank/DDBJ databases">
        <title>A high-quality genome assembly for Dillenia turbinata (Dilleniales).</title>
        <authorList>
            <person name="Chanderbali A."/>
        </authorList>
    </citation>
    <scope>NUCLEOTIDE SEQUENCE [LARGE SCALE GENOMIC DNA]</scope>
    <source>
        <strain evidence="2">LSX21</strain>
        <tissue evidence="2">Leaf</tissue>
    </source>
</reference>
<organism evidence="2 3">
    <name type="scientific">Dillenia turbinata</name>
    <dbReference type="NCBI Taxonomy" id="194707"/>
    <lineage>
        <taxon>Eukaryota</taxon>
        <taxon>Viridiplantae</taxon>
        <taxon>Streptophyta</taxon>
        <taxon>Embryophyta</taxon>
        <taxon>Tracheophyta</taxon>
        <taxon>Spermatophyta</taxon>
        <taxon>Magnoliopsida</taxon>
        <taxon>eudicotyledons</taxon>
        <taxon>Gunneridae</taxon>
        <taxon>Pentapetalae</taxon>
        <taxon>Dilleniales</taxon>
        <taxon>Dilleniaceae</taxon>
        <taxon>Dillenia</taxon>
    </lineage>
</organism>